<dbReference type="InterPro" id="IPR011009">
    <property type="entry name" value="Kinase-like_dom_sf"/>
</dbReference>
<dbReference type="EMBL" id="CP015839">
    <property type="protein sequence ID" value="ANG61815.1"/>
    <property type="molecule type" value="Genomic_DNA"/>
</dbReference>
<keyword evidence="5" id="KW-1185">Reference proteome</keyword>
<keyword evidence="4" id="KW-0808">Transferase</keyword>
<organism evidence="4 5">
    <name type="scientific">Marinobacterium aestuarii</name>
    <dbReference type="NCBI Taxonomy" id="1821621"/>
    <lineage>
        <taxon>Bacteria</taxon>
        <taxon>Pseudomonadati</taxon>
        <taxon>Pseudomonadota</taxon>
        <taxon>Gammaproteobacteria</taxon>
        <taxon>Oceanospirillales</taxon>
        <taxon>Oceanospirillaceae</taxon>
        <taxon>Marinobacterium</taxon>
    </lineage>
</organism>
<dbReference type="Gene3D" id="3.90.1200.10">
    <property type="match status" value="1"/>
</dbReference>
<dbReference type="GO" id="GO:0016740">
    <property type="term" value="F:transferase activity"/>
    <property type="evidence" value="ECO:0007669"/>
    <property type="project" value="UniProtKB-KW"/>
</dbReference>
<dbReference type="SUPFAM" id="SSF56112">
    <property type="entry name" value="Protein kinase-like (PK-like)"/>
    <property type="match status" value="1"/>
</dbReference>
<dbReference type="PANTHER" id="PTHR33540">
    <property type="entry name" value="TRNA THREONYLCARBAMOYLADENOSINE BIOSYNTHESIS PROTEIN TSAE"/>
    <property type="match status" value="1"/>
</dbReference>
<reference evidence="5" key="1">
    <citation type="submission" date="2016-05" db="EMBL/GenBank/DDBJ databases">
        <authorList>
            <person name="Baek K."/>
            <person name="Yang S.-J."/>
        </authorList>
    </citation>
    <scope>NUCLEOTIDE SEQUENCE [LARGE SCALE GENOMIC DNA]</scope>
    <source>
        <strain evidence="5">ST58-10</strain>
    </source>
</reference>
<gene>
    <name evidence="4" type="ORF">A8C75_04530</name>
</gene>
<dbReference type="RefSeq" id="WP_067378736.1">
    <property type="nucleotide sequence ID" value="NZ_CP015839.1"/>
</dbReference>
<feature type="domain" description="Aminoglycoside phosphotransferase" evidence="3">
    <location>
        <begin position="29"/>
        <end position="246"/>
    </location>
</feature>
<evidence type="ECO:0000256" key="1">
    <source>
        <dbReference type="ARBA" id="ARBA00022741"/>
    </source>
</evidence>
<evidence type="ECO:0000256" key="2">
    <source>
        <dbReference type="ARBA" id="ARBA00022840"/>
    </source>
</evidence>
<dbReference type="STRING" id="1821621.A8C75_04530"/>
<name>A0A1A9EV98_9GAMM</name>
<protein>
    <submittedName>
        <fullName evidence="4">Aminoglycoside phosphotransferase</fullName>
    </submittedName>
</protein>
<dbReference type="Proteomes" id="UP000078070">
    <property type="component" value="Chromosome"/>
</dbReference>
<keyword evidence="2" id="KW-0067">ATP-binding</keyword>
<proteinExistence type="predicted"/>
<dbReference type="OrthoDB" id="9809275at2"/>
<evidence type="ECO:0000313" key="4">
    <source>
        <dbReference type="EMBL" id="ANG61815.1"/>
    </source>
</evidence>
<sequence length="352" mass="40085">MDQRQVELTAWVTRAFEQLGLDLAPDWRLTSVSGDASFRRYFRVHSHNLTWVAVDAPPETEDSRQFVAIARAWAPLNIHVPRIHACDLAQGFMLQSDLGDTLYLDVLDASNAEALYAKALVSLTHIQQCVTLGRGVALPRYDAKMLTFEMGLFREWFVEQLLGLELEAAEVTLLDQLFAALADSALAQPQVCVHRDFHSRNLMVSRETTPGVIDFQGAVIGPVTYDLVSLLRDCYIDWPPGKVYEWMARFGQVLAREGLMETYDDELFRSWFDLMGMQRHLKAVGIFARLKLRDGKSNYLVDVPRTLGYIQQVADAYPEFDAQAQWLRQRVIPAMVASGQFDADAIRRWLQR</sequence>
<dbReference type="Pfam" id="PF01636">
    <property type="entry name" value="APH"/>
    <property type="match status" value="1"/>
</dbReference>
<dbReference type="Gene3D" id="3.30.200.20">
    <property type="entry name" value="Phosphorylase Kinase, domain 1"/>
    <property type="match status" value="1"/>
</dbReference>
<reference evidence="4 5" key="2">
    <citation type="journal article" date="2018" name="Int. J. Syst. Evol. Microbiol.">
        <title>Marinobacterium aestuarii sp. nov., a benzene-degrading marine bacterium isolated from estuary sediment.</title>
        <authorList>
            <person name="Bae S.S."/>
            <person name="Jung J."/>
            <person name="Chung D."/>
            <person name="Baek K."/>
        </authorList>
    </citation>
    <scope>NUCLEOTIDE SEQUENCE [LARGE SCALE GENOMIC DNA]</scope>
    <source>
        <strain evidence="4 5">ST58-10</strain>
    </source>
</reference>
<evidence type="ECO:0000313" key="5">
    <source>
        <dbReference type="Proteomes" id="UP000078070"/>
    </source>
</evidence>
<dbReference type="GO" id="GO:0005524">
    <property type="term" value="F:ATP binding"/>
    <property type="evidence" value="ECO:0007669"/>
    <property type="project" value="UniProtKB-KW"/>
</dbReference>
<evidence type="ECO:0000259" key="3">
    <source>
        <dbReference type="Pfam" id="PF01636"/>
    </source>
</evidence>
<dbReference type="InterPro" id="IPR002575">
    <property type="entry name" value="Aminoglycoside_PTrfase"/>
</dbReference>
<dbReference type="PANTHER" id="PTHR33540:SF1">
    <property type="entry name" value="N-ACETYLMURAMATE_N-ACETYLGLUCOSAMINE KINASE"/>
    <property type="match status" value="1"/>
</dbReference>
<dbReference type="AlphaFoldDB" id="A0A1A9EV98"/>
<keyword evidence="1" id="KW-0547">Nucleotide-binding</keyword>
<dbReference type="KEGG" id="mars:A8C75_04530"/>
<accession>A0A1A9EV98</accession>